<reference evidence="1" key="1">
    <citation type="submission" date="2023-10" db="EMBL/GenBank/DDBJ databases">
        <title>Genome sequence of Blautia coccoides DSM 935.</title>
        <authorList>
            <person name="Boeer T."/>
            <person name="Bengelsdorf F.R."/>
            <person name="Daniel R."/>
            <person name="Poehlein A."/>
        </authorList>
    </citation>
    <scope>NUCLEOTIDE SEQUENCE [LARGE SCALE GENOMIC DNA]</scope>
    <source>
        <strain evidence="1">DSM 935</strain>
    </source>
</reference>
<organism evidence="1 2">
    <name type="scientific">Blautia producta</name>
    <dbReference type="NCBI Taxonomy" id="33035"/>
    <lineage>
        <taxon>Bacteria</taxon>
        <taxon>Bacillati</taxon>
        <taxon>Bacillota</taxon>
        <taxon>Clostridia</taxon>
        <taxon>Lachnospirales</taxon>
        <taxon>Lachnospiraceae</taxon>
        <taxon>Blautia</taxon>
    </lineage>
</organism>
<dbReference type="Proteomes" id="UP001325248">
    <property type="component" value="Chromosome"/>
</dbReference>
<keyword evidence="2" id="KW-1185">Reference proteome</keyword>
<proteinExistence type="predicted"/>
<evidence type="ECO:0000313" key="2">
    <source>
        <dbReference type="Proteomes" id="UP001325248"/>
    </source>
</evidence>
<dbReference type="EMBL" id="CP136422">
    <property type="protein sequence ID" value="WPX72272.1"/>
    <property type="molecule type" value="Genomic_DNA"/>
</dbReference>
<accession>A0ABZ0U680</accession>
<gene>
    <name evidence="1" type="ORF">BLCOC_06080</name>
</gene>
<evidence type="ECO:0008006" key="3">
    <source>
        <dbReference type="Google" id="ProtNLM"/>
    </source>
</evidence>
<name>A0ABZ0U680_9FIRM</name>
<protein>
    <recommendedName>
        <fullName evidence="3">Transposase</fullName>
    </recommendedName>
</protein>
<sequence length="376" mass="42627">MKEARVYADGFQTTFANVEELMHFLKERAGSASWIRKPTKDLRLVPLKKMDMEEEIEEREQEILNDTKNHTKLMLKMRGQTYPVRDCAIQTILKRAGISGPGLRKLDKAYYSKVVNYCLQVAKGEALIKIADGKVSAVHGGDYCDYSILEMQDVFETVVEYLNKKYPGSTYVEGSGSYDHSVVTAMWELEDEEVLEVYKKALDAHGISMKVIKLALRLTTSDVAASGANLYPMLLCGSGNQTISLGNPIRLTHKGASIKKFEENLELLFSRYKETLMDFAKLMDIEIHHPANCLMGILNKLDMKKKIKNEVVELFKAQNGDVPCSAHDLYYALNEAVFFAACEGMKSQEIIRLEEDIAKVLSYDWAEYDLCIPVKW</sequence>
<evidence type="ECO:0000313" key="1">
    <source>
        <dbReference type="EMBL" id="WPX72272.1"/>
    </source>
</evidence>